<proteinExistence type="predicted"/>
<sequence length="46" mass="5591">MMPTESDMRGIKNEWNKLLPDYNSDEVLFKSEGKEQLNYTEYYYGY</sequence>
<dbReference type="Pfam" id="PF24228">
    <property type="entry name" value="CrAss_Ring_1"/>
    <property type="match status" value="1"/>
</dbReference>
<reference evidence="1" key="1">
    <citation type="submission" date="2024-03" db="EMBL/GenBank/DDBJ databases">
        <title>Diverse circular DNA viruses in blood, oral, and fecal samples of captive lemurs.</title>
        <authorList>
            <person name="Paietta E.N."/>
            <person name="Kraberger S."/>
            <person name="Lund M.C."/>
            <person name="Custer J.M."/>
            <person name="Vargas K.M."/>
            <person name="Ehmke E.E."/>
            <person name="Yoder A.D."/>
            <person name="Varsani A."/>
        </authorList>
    </citation>
    <scope>NUCLEOTIDE SEQUENCE</scope>
    <source>
        <strain evidence="1">Duke_30FF_63</strain>
    </source>
</reference>
<accession>A0AAU8B9F3</accession>
<organism evidence="1">
    <name type="scientific">Dulem virus 42</name>
    <dbReference type="NCBI Taxonomy" id="3145760"/>
    <lineage>
        <taxon>Viruses</taxon>
        <taxon>Duplodnaviria</taxon>
        <taxon>Heunggongvirae</taxon>
        <taxon>Uroviricota</taxon>
        <taxon>Caudoviricetes</taxon>
    </lineage>
</organism>
<protein>
    <submittedName>
        <fullName evidence="1">Uncharacterized protein</fullName>
    </submittedName>
</protein>
<dbReference type="InterPro" id="IPR057118">
    <property type="entry name" value="R1-like"/>
</dbReference>
<evidence type="ECO:0000313" key="1">
    <source>
        <dbReference type="EMBL" id="XCD08298.1"/>
    </source>
</evidence>
<dbReference type="EMBL" id="PP511876">
    <property type="protein sequence ID" value="XCD08298.1"/>
    <property type="molecule type" value="Genomic_DNA"/>
</dbReference>
<name>A0AAU8B9F3_9CAUD</name>